<dbReference type="PANTHER" id="PTHR33877">
    <property type="entry name" value="SLL1193 PROTEIN"/>
    <property type="match status" value="1"/>
</dbReference>
<keyword evidence="2" id="KW-0255">Endonuclease</keyword>
<dbReference type="GO" id="GO:0004519">
    <property type="term" value="F:endonuclease activity"/>
    <property type="evidence" value="ECO:0007669"/>
    <property type="project" value="UniProtKB-KW"/>
</dbReference>
<dbReference type="CDD" id="cd00085">
    <property type="entry name" value="HNHc"/>
    <property type="match status" value="1"/>
</dbReference>
<keyword evidence="2" id="KW-0540">Nuclease</keyword>
<dbReference type="InterPro" id="IPR052892">
    <property type="entry name" value="NA-targeting_endonuclease"/>
</dbReference>
<keyword evidence="2" id="KW-0378">Hydrolase</keyword>
<evidence type="ECO:0000313" key="3">
    <source>
        <dbReference type="Proteomes" id="UP000526233"/>
    </source>
</evidence>
<proteinExistence type="predicted"/>
<dbReference type="PANTHER" id="PTHR33877:SF2">
    <property type="entry name" value="OS07G0170200 PROTEIN"/>
    <property type="match status" value="1"/>
</dbReference>
<dbReference type="Gene3D" id="1.10.30.50">
    <property type="match status" value="1"/>
</dbReference>
<accession>A0A7Y3WVU7</accession>
<sequence length="138" mass="15670">MSMNGLSWASIRQMVAPAVKAKTNGKCYYCGVNLDGVFDVEHLVPQARGGTHALKNLVPSCKPCNSEKGAKSLEDWRDYKHMLIACRDYRLPSFNSRQVSWLRSQGFEPYESVPKPIFWFEMDREAHNDNRPASEMAA</sequence>
<comment type="caution">
    <text evidence="2">The sequence shown here is derived from an EMBL/GenBank/DDBJ whole genome shotgun (WGS) entry which is preliminary data.</text>
</comment>
<evidence type="ECO:0000259" key="1">
    <source>
        <dbReference type="SMART" id="SM00507"/>
    </source>
</evidence>
<dbReference type="SMART" id="SM00507">
    <property type="entry name" value="HNHc"/>
    <property type="match status" value="1"/>
</dbReference>
<dbReference type="InterPro" id="IPR029471">
    <property type="entry name" value="HNH_5"/>
</dbReference>
<dbReference type="Pfam" id="PF14279">
    <property type="entry name" value="HNH_5"/>
    <property type="match status" value="1"/>
</dbReference>
<name>A0A7Y3WVU7_9HYPH</name>
<organism evidence="2 3">
    <name type="scientific">Brucella pseudogrignonensis</name>
    <dbReference type="NCBI Taxonomy" id="419475"/>
    <lineage>
        <taxon>Bacteria</taxon>
        <taxon>Pseudomonadati</taxon>
        <taxon>Pseudomonadota</taxon>
        <taxon>Alphaproteobacteria</taxon>
        <taxon>Hyphomicrobiales</taxon>
        <taxon>Brucellaceae</taxon>
        <taxon>Brucella/Ochrobactrum group</taxon>
        <taxon>Brucella</taxon>
    </lineage>
</organism>
<protein>
    <submittedName>
        <fullName evidence="2">HNH endonuclease</fullName>
    </submittedName>
</protein>
<gene>
    <name evidence="2" type="ORF">EHE22_03190</name>
</gene>
<feature type="domain" description="HNH nuclease" evidence="1">
    <location>
        <begin position="14"/>
        <end position="66"/>
    </location>
</feature>
<dbReference type="InterPro" id="IPR003615">
    <property type="entry name" value="HNH_nuc"/>
</dbReference>
<dbReference type="Proteomes" id="UP000526233">
    <property type="component" value="Unassembled WGS sequence"/>
</dbReference>
<evidence type="ECO:0000313" key="2">
    <source>
        <dbReference type="EMBL" id="NNV19436.1"/>
    </source>
</evidence>
<dbReference type="EMBL" id="PKQI01000001">
    <property type="protein sequence ID" value="NNV19436.1"/>
    <property type="molecule type" value="Genomic_DNA"/>
</dbReference>
<dbReference type="AlphaFoldDB" id="A0A7Y3WVU7"/>
<reference evidence="2 3" key="1">
    <citation type="submission" date="2018-11" db="EMBL/GenBank/DDBJ databases">
        <title>Genome sequencing and analysis.</title>
        <authorList>
            <person name="Huang Y.-T."/>
        </authorList>
    </citation>
    <scope>NUCLEOTIDE SEQUENCE [LARGE SCALE GENOMIC DNA]</scope>
    <source>
        <strain evidence="2 3">SHIN</strain>
    </source>
</reference>
<dbReference type="RefSeq" id="WP_083898659.1">
    <property type="nucleotide sequence ID" value="NZ_PKQI01000001.1"/>
</dbReference>